<dbReference type="InterPro" id="IPR001789">
    <property type="entry name" value="Sig_transdc_resp-reg_receiver"/>
</dbReference>
<dbReference type="InterPro" id="IPR039420">
    <property type="entry name" value="WalR-like"/>
</dbReference>
<comment type="caution">
    <text evidence="8">The sequence shown here is derived from an EMBL/GenBank/DDBJ whole genome shotgun (WGS) entry which is preliminary data.</text>
</comment>
<comment type="function">
    <text evidence="5">May play the central regulatory role in sporulation. It may be an element of the effector pathway responsible for the activation of sporulation genes in response to nutritional stress. Spo0A may act in concert with spo0H (a sigma factor) to control the expression of some genes that are critical to the sporulation process.</text>
</comment>
<keyword evidence="2" id="KW-0805">Transcription regulation</keyword>
<dbReference type="GO" id="GO:0006355">
    <property type="term" value="P:regulation of DNA-templated transcription"/>
    <property type="evidence" value="ECO:0007669"/>
    <property type="project" value="TreeGrafter"/>
</dbReference>
<dbReference type="PANTHER" id="PTHR48111:SF69">
    <property type="entry name" value="RESPONSE REGULATOR RECEIVER"/>
    <property type="match status" value="1"/>
</dbReference>
<feature type="domain" description="Response regulatory" evidence="7">
    <location>
        <begin position="2"/>
        <end position="119"/>
    </location>
</feature>
<evidence type="ECO:0000256" key="1">
    <source>
        <dbReference type="ARBA" id="ARBA00018672"/>
    </source>
</evidence>
<dbReference type="AlphaFoldDB" id="D3AG03"/>
<name>D3AG03_9FIRM</name>
<evidence type="ECO:0000256" key="5">
    <source>
        <dbReference type="ARBA" id="ARBA00024867"/>
    </source>
</evidence>
<dbReference type="Gene3D" id="3.40.50.2300">
    <property type="match status" value="1"/>
</dbReference>
<evidence type="ECO:0000256" key="4">
    <source>
        <dbReference type="ARBA" id="ARBA00023163"/>
    </source>
</evidence>
<proteinExistence type="predicted"/>
<dbReference type="EMBL" id="ACIO01000200">
    <property type="protein sequence ID" value="EFC99254.1"/>
    <property type="molecule type" value="Genomic_DNA"/>
</dbReference>
<reference evidence="8 9" key="1">
    <citation type="submission" date="2010-01" db="EMBL/GenBank/DDBJ databases">
        <authorList>
            <person name="Weinstock G."/>
            <person name="Sodergren E."/>
            <person name="Clifton S."/>
            <person name="Fulton L."/>
            <person name="Fulton B."/>
            <person name="Courtney L."/>
            <person name="Fronick C."/>
            <person name="Harrison M."/>
            <person name="Strong C."/>
            <person name="Farmer C."/>
            <person name="Delahaunty K."/>
            <person name="Markovic C."/>
            <person name="Hall O."/>
            <person name="Minx P."/>
            <person name="Tomlinson C."/>
            <person name="Mitreva M."/>
            <person name="Nelson J."/>
            <person name="Hou S."/>
            <person name="Wollam A."/>
            <person name="Pepin K.H."/>
            <person name="Johnson M."/>
            <person name="Bhonagiri V."/>
            <person name="Nash W.E."/>
            <person name="Warren W."/>
            <person name="Chinwalla A."/>
            <person name="Mardis E.R."/>
            <person name="Wilson R.K."/>
        </authorList>
    </citation>
    <scope>NUCLEOTIDE SEQUENCE [LARGE SCALE GENOMIC DNA]</scope>
    <source>
        <strain evidence="8 9">DSM 13479</strain>
    </source>
</reference>
<protein>
    <recommendedName>
        <fullName evidence="1">Stage 0 sporulation protein A homolog</fullName>
    </recommendedName>
</protein>
<keyword evidence="4" id="KW-0804">Transcription</keyword>
<accession>D3AG03</accession>
<dbReference type="PROSITE" id="PS50110">
    <property type="entry name" value="RESPONSE_REGULATORY"/>
    <property type="match status" value="1"/>
</dbReference>
<dbReference type="SUPFAM" id="SSF52172">
    <property type="entry name" value="CheY-like"/>
    <property type="match status" value="1"/>
</dbReference>
<dbReference type="Pfam" id="PF00072">
    <property type="entry name" value="Response_reg"/>
    <property type="match status" value="1"/>
</dbReference>
<dbReference type="HOGENOM" id="CLU_1276205_0_0_9"/>
<dbReference type="CDD" id="cd17536">
    <property type="entry name" value="REC_YesN-like"/>
    <property type="match status" value="1"/>
</dbReference>
<dbReference type="PANTHER" id="PTHR48111">
    <property type="entry name" value="REGULATOR OF RPOS"/>
    <property type="match status" value="1"/>
</dbReference>
<dbReference type="InterPro" id="IPR011006">
    <property type="entry name" value="CheY-like_superfamily"/>
</dbReference>
<dbReference type="GO" id="GO:0005829">
    <property type="term" value="C:cytosol"/>
    <property type="evidence" value="ECO:0007669"/>
    <property type="project" value="TreeGrafter"/>
</dbReference>
<dbReference type="Proteomes" id="UP000004968">
    <property type="component" value="Unassembled WGS sequence"/>
</dbReference>
<sequence length="216" mass="23741">MKLLIVDDEKLTREGIRDSIARLSLPFDSILLADDGVHGLETAVSERPDIVLTDVRMPRMTGVEMAEAILEQNPDTAIIFMSAYSDKEYLKAAIKLKAVRYVEKPLSLSELDDALAEALLNCQVRSHTRSAVMIQEKEQKGHLAHLLTLPDSETAALELSRHLGLAMGPSTLFFSIIVDSVTPLSELPEIPMDEARENFFNPVNGAGIKTGLCLSL</sequence>
<keyword evidence="6" id="KW-0597">Phosphoprotein</keyword>
<evidence type="ECO:0000256" key="3">
    <source>
        <dbReference type="ARBA" id="ARBA00023125"/>
    </source>
</evidence>
<dbReference type="GO" id="GO:0000976">
    <property type="term" value="F:transcription cis-regulatory region binding"/>
    <property type="evidence" value="ECO:0007669"/>
    <property type="project" value="TreeGrafter"/>
</dbReference>
<dbReference type="SMART" id="SM00448">
    <property type="entry name" value="REC"/>
    <property type="match status" value="1"/>
</dbReference>
<gene>
    <name evidence="8" type="ORF">CLOSTHATH_02539</name>
</gene>
<evidence type="ECO:0000256" key="2">
    <source>
        <dbReference type="ARBA" id="ARBA00023015"/>
    </source>
</evidence>
<evidence type="ECO:0000313" key="8">
    <source>
        <dbReference type="EMBL" id="EFC99254.1"/>
    </source>
</evidence>
<organism evidence="8 9">
    <name type="scientific">Hungatella hathewayi DSM 13479</name>
    <dbReference type="NCBI Taxonomy" id="566550"/>
    <lineage>
        <taxon>Bacteria</taxon>
        <taxon>Bacillati</taxon>
        <taxon>Bacillota</taxon>
        <taxon>Clostridia</taxon>
        <taxon>Lachnospirales</taxon>
        <taxon>Lachnospiraceae</taxon>
        <taxon>Hungatella</taxon>
    </lineage>
</organism>
<dbReference type="GO" id="GO:0000156">
    <property type="term" value="F:phosphorelay response regulator activity"/>
    <property type="evidence" value="ECO:0007669"/>
    <property type="project" value="TreeGrafter"/>
</dbReference>
<keyword evidence="3" id="KW-0238">DNA-binding</keyword>
<evidence type="ECO:0000313" key="9">
    <source>
        <dbReference type="Proteomes" id="UP000004968"/>
    </source>
</evidence>
<dbReference type="GO" id="GO:0032993">
    <property type="term" value="C:protein-DNA complex"/>
    <property type="evidence" value="ECO:0007669"/>
    <property type="project" value="TreeGrafter"/>
</dbReference>
<feature type="modified residue" description="4-aspartylphosphate" evidence="6">
    <location>
        <position position="54"/>
    </location>
</feature>
<evidence type="ECO:0000256" key="6">
    <source>
        <dbReference type="PROSITE-ProRule" id="PRU00169"/>
    </source>
</evidence>
<evidence type="ECO:0000259" key="7">
    <source>
        <dbReference type="PROSITE" id="PS50110"/>
    </source>
</evidence>